<dbReference type="EMBL" id="KB742416">
    <property type="protein sequence ID" value="EOB08829.1"/>
    <property type="molecule type" value="Genomic_DNA"/>
</dbReference>
<reference evidence="2" key="1">
    <citation type="journal article" date="2013" name="Nat. Genet.">
        <title>The duck genome and transcriptome provide insight into an avian influenza virus reservoir species.</title>
        <authorList>
            <person name="Huang Y."/>
            <person name="Li Y."/>
            <person name="Burt D.W."/>
            <person name="Chen H."/>
            <person name="Zhang Y."/>
            <person name="Qian W."/>
            <person name="Kim H."/>
            <person name="Gan S."/>
            <person name="Zhao Y."/>
            <person name="Li J."/>
            <person name="Yi K."/>
            <person name="Feng H."/>
            <person name="Zhu P."/>
            <person name="Li B."/>
            <person name="Liu Q."/>
            <person name="Fairley S."/>
            <person name="Magor K.E."/>
            <person name="Du Z."/>
            <person name="Hu X."/>
            <person name="Goodman L."/>
            <person name="Tafer H."/>
            <person name="Vignal A."/>
            <person name="Lee T."/>
            <person name="Kim K.W."/>
            <person name="Sheng Z."/>
            <person name="An Y."/>
            <person name="Searle S."/>
            <person name="Herrero J."/>
            <person name="Groenen M.A."/>
            <person name="Crooijmans R.P."/>
            <person name="Faraut T."/>
            <person name="Cai Q."/>
            <person name="Webster R.G."/>
            <person name="Aldridge J.R."/>
            <person name="Warren W.C."/>
            <person name="Bartschat S."/>
            <person name="Kehr S."/>
            <person name="Marz M."/>
            <person name="Stadler P.F."/>
            <person name="Smith J."/>
            <person name="Kraus R.H."/>
            <person name="Zhao Y."/>
            <person name="Ren L."/>
            <person name="Fei J."/>
            <person name="Morisson M."/>
            <person name="Kaiser P."/>
            <person name="Griffin D.K."/>
            <person name="Rao M."/>
            <person name="Pitel F."/>
            <person name="Wang J."/>
            <person name="Li N."/>
        </authorList>
    </citation>
    <scope>NUCLEOTIDE SEQUENCE [LARGE SCALE GENOMIC DNA]</scope>
</reference>
<name>R0LSU8_ANAPL</name>
<dbReference type="AlphaFoldDB" id="R0LSU8"/>
<accession>R0LSU8</accession>
<gene>
    <name evidence="1" type="ORF">Anapl_13615</name>
</gene>
<evidence type="ECO:0000313" key="2">
    <source>
        <dbReference type="Proteomes" id="UP000296049"/>
    </source>
</evidence>
<proteinExistence type="predicted"/>
<evidence type="ECO:0000313" key="1">
    <source>
        <dbReference type="EMBL" id="EOB08829.1"/>
    </source>
</evidence>
<protein>
    <submittedName>
        <fullName evidence="1">Uncharacterized protein</fullName>
    </submittedName>
</protein>
<sequence>MQFTEAQFALCSGISHIWGVIQNSLEFLYIPLAELLIYCTFWGAVETTVVLTTPLVFKEVGQQRSFTHLYQANRSEKLVLKVTGNECTRAGKKLKLREVDPRTQPPLVGKQLHIMGNHTSLETKTVLVTLQLILLINNQTVYDPELWDQIEVKNKHRSNCTEGRCKAFCALCFTSSKVWTESRFHQSPVTASRSFRSRFLQTPLQAGMGHIIPCQLSQTENRQLQQCVNHHVSSSLYQNQLMESLVHRLLMKNIQEEFNTSVPVFSLKKSLVVTEKTGEGIKKLQICRSKNQTSLLKWYTIR</sequence>
<keyword evidence="2" id="KW-1185">Reference proteome</keyword>
<dbReference type="Proteomes" id="UP000296049">
    <property type="component" value="Unassembled WGS sequence"/>
</dbReference>
<organism evidence="1 2">
    <name type="scientific">Anas platyrhynchos</name>
    <name type="common">Mallard</name>
    <name type="synonym">Anas boschas</name>
    <dbReference type="NCBI Taxonomy" id="8839"/>
    <lineage>
        <taxon>Eukaryota</taxon>
        <taxon>Metazoa</taxon>
        <taxon>Chordata</taxon>
        <taxon>Craniata</taxon>
        <taxon>Vertebrata</taxon>
        <taxon>Euteleostomi</taxon>
        <taxon>Archelosauria</taxon>
        <taxon>Archosauria</taxon>
        <taxon>Dinosauria</taxon>
        <taxon>Saurischia</taxon>
        <taxon>Theropoda</taxon>
        <taxon>Coelurosauria</taxon>
        <taxon>Aves</taxon>
        <taxon>Neognathae</taxon>
        <taxon>Galloanserae</taxon>
        <taxon>Anseriformes</taxon>
        <taxon>Anatidae</taxon>
        <taxon>Anatinae</taxon>
        <taxon>Anas</taxon>
    </lineage>
</organism>